<name>A0A974RY56_9GAMM</name>
<dbReference type="RefSeq" id="WP_201095268.1">
    <property type="nucleotide sequence ID" value="NZ_CP067393.1"/>
</dbReference>
<evidence type="ECO:0000313" key="2">
    <source>
        <dbReference type="Proteomes" id="UP000595278"/>
    </source>
</evidence>
<dbReference type="KEGG" id="eaz:JHT90_06190"/>
<gene>
    <name evidence="1" type="ORF">JHT90_06190</name>
</gene>
<dbReference type="Proteomes" id="UP000595278">
    <property type="component" value="Chromosome"/>
</dbReference>
<dbReference type="AlphaFoldDB" id="A0A974RY56"/>
<sequence length="155" mass="17895">MTDLTRREVQQAFNTYMSKRYDTCPDIRGCSFPLPSKSKALAPGRHIVINTGVFEKEQGFVELSEDFCSQMSKPSKHFDRKTRAWFVGQYYMGQYKKVFSFSIRCSPYFTGEDAPYAAEALARKCRKFGYIEALKKEGLYDDFINNVNTVIDSKI</sequence>
<protein>
    <submittedName>
        <fullName evidence="1">Uncharacterized protein</fullName>
    </submittedName>
</protein>
<organism evidence="1 2">
    <name type="scientific">Entomomonas asaccharolytica</name>
    <dbReference type="NCBI Taxonomy" id="2785331"/>
    <lineage>
        <taxon>Bacteria</taxon>
        <taxon>Pseudomonadati</taxon>
        <taxon>Pseudomonadota</taxon>
        <taxon>Gammaproteobacteria</taxon>
        <taxon>Pseudomonadales</taxon>
        <taxon>Pseudomonadaceae</taxon>
        <taxon>Entomomonas</taxon>
    </lineage>
</organism>
<keyword evidence="2" id="KW-1185">Reference proteome</keyword>
<evidence type="ECO:0000313" key="1">
    <source>
        <dbReference type="EMBL" id="QQP86827.1"/>
    </source>
</evidence>
<proteinExistence type="predicted"/>
<dbReference type="EMBL" id="CP067393">
    <property type="protein sequence ID" value="QQP86827.1"/>
    <property type="molecule type" value="Genomic_DNA"/>
</dbReference>
<accession>A0A974RY56</accession>
<reference evidence="1 2" key="1">
    <citation type="submission" date="2021-01" db="EMBL/GenBank/DDBJ databases">
        <title>Entomomonas sp. F2A isolated from a house cricket (Acheta domesticus).</title>
        <authorList>
            <person name="Spergser J."/>
            <person name="Busse H.-J."/>
        </authorList>
    </citation>
    <scope>NUCLEOTIDE SEQUENCE [LARGE SCALE GENOMIC DNA]</scope>
    <source>
        <strain evidence="1 2">F2A</strain>
    </source>
</reference>